<comment type="subcellular location">
    <subcellularLocation>
        <location evidence="1">Cell membrane</location>
        <topology evidence="1">Multi-pass membrane protein</topology>
    </subcellularLocation>
</comment>
<sequence length="412" mass="42090">MPAEGSPRLLANSAWVLSGNLVYGACLALVPLVIGRMGSLDDVGQYTLGFAVSAPVIAVSMVQLRVLMVTDSARTVPFSAYRTARVISTLGAALVIGGIALAWGGSQGTVLAIVGAAKCMDAVGDCYLGFFQAQSRLDVMGLSMILNGVLTLVSVSALLAVGLPMAGAALGSLGSSIVASVVYPRALQRRAADDARVRGWDLRGAVSQLRLASHLGVASGISSLNSNVPRYVLQVFSGTAPQGVFSALAQLMLLVTMTAGAVAQAVLPWFVGSFGTRSTAGLRSALLKVLAGAALGGLGFVLVVWAVGGPLLDDVYGPGFAGRGPLLTWLAAGAAIGSLAWFLDAALSTMRVLAPQMWLNLLTLAVTSVACLLLVPDGGPTGAAQAALVGMTAHLVPRMLLLRRRLGQDARA</sequence>
<dbReference type="Proteomes" id="UP000244384">
    <property type="component" value="Chromosome"/>
</dbReference>
<dbReference type="PANTHER" id="PTHR30250">
    <property type="entry name" value="PST FAMILY PREDICTED COLANIC ACID TRANSPORTER"/>
    <property type="match status" value="1"/>
</dbReference>
<dbReference type="GO" id="GO:0005886">
    <property type="term" value="C:plasma membrane"/>
    <property type="evidence" value="ECO:0007669"/>
    <property type="project" value="UniProtKB-SubCell"/>
</dbReference>
<evidence type="ECO:0000256" key="2">
    <source>
        <dbReference type="ARBA" id="ARBA00022475"/>
    </source>
</evidence>
<evidence type="ECO:0000313" key="7">
    <source>
        <dbReference type="Proteomes" id="UP000244384"/>
    </source>
</evidence>
<organism evidence="6 7">
    <name type="scientific">Aeromicrobium chenweiae</name>
    <dbReference type="NCBI Taxonomy" id="2079793"/>
    <lineage>
        <taxon>Bacteria</taxon>
        <taxon>Bacillati</taxon>
        <taxon>Actinomycetota</taxon>
        <taxon>Actinomycetes</taxon>
        <taxon>Propionibacteriales</taxon>
        <taxon>Nocardioidaceae</taxon>
        <taxon>Aeromicrobium</taxon>
    </lineage>
</organism>
<keyword evidence="7" id="KW-1185">Reference proteome</keyword>
<keyword evidence="5" id="KW-0472">Membrane</keyword>
<dbReference type="KEGG" id="aez:C3E78_02570"/>
<keyword evidence="2" id="KW-1003">Cell membrane</keyword>
<protein>
    <submittedName>
        <fullName evidence="6">Uncharacterized protein</fullName>
    </submittedName>
</protein>
<gene>
    <name evidence="6" type="ORF">C3E78_02570</name>
</gene>
<evidence type="ECO:0000256" key="1">
    <source>
        <dbReference type="ARBA" id="ARBA00004651"/>
    </source>
</evidence>
<proteinExistence type="predicted"/>
<reference evidence="7" key="1">
    <citation type="submission" date="2018-01" db="EMBL/GenBank/DDBJ databases">
        <authorList>
            <person name="Li J."/>
        </authorList>
    </citation>
    <scope>NUCLEOTIDE SEQUENCE [LARGE SCALE GENOMIC DNA]</scope>
    <source>
        <strain evidence="7">592</strain>
    </source>
</reference>
<evidence type="ECO:0000256" key="3">
    <source>
        <dbReference type="ARBA" id="ARBA00022692"/>
    </source>
</evidence>
<dbReference type="PANTHER" id="PTHR30250:SF11">
    <property type="entry name" value="O-ANTIGEN TRANSPORTER-RELATED"/>
    <property type="match status" value="1"/>
</dbReference>
<evidence type="ECO:0000256" key="4">
    <source>
        <dbReference type="ARBA" id="ARBA00022989"/>
    </source>
</evidence>
<dbReference type="InterPro" id="IPR050833">
    <property type="entry name" value="Poly_Biosynth_Transport"/>
</dbReference>
<evidence type="ECO:0000313" key="6">
    <source>
        <dbReference type="EMBL" id="AWB91194.1"/>
    </source>
</evidence>
<evidence type="ECO:0000256" key="5">
    <source>
        <dbReference type="ARBA" id="ARBA00023136"/>
    </source>
</evidence>
<dbReference type="EMBL" id="CP026952">
    <property type="protein sequence ID" value="AWB91194.1"/>
    <property type="molecule type" value="Genomic_DNA"/>
</dbReference>
<accession>A0A2S0WIT5</accession>
<accession>A0A5F2EUB0</accession>
<dbReference type="AlphaFoldDB" id="A0A2S0WIT5"/>
<keyword evidence="3" id="KW-0812">Transmembrane</keyword>
<keyword evidence="4" id="KW-1133">Transmembrane helix</keyword>
<name>A0A2S0WIT5_9ACTN</name>